<reference evidence="3 4" key="1">
    <citation type="submission" date="2009-02" db="EMBL/GenBank/DDBJ databases">
        <title>Annotation of Streptomyces hygroscopicus strain ATCC 53653.</title>
        <authorList>
            <consortium name="The Broad Institute Genome Sequencing Platform"/>
            <consortium name="Broad Institute Microbial Sequencing Center"/>
            <person name="Fischbach M."/>
            <person name="Godfrey P."/>
            <person name="Ward D."/>
            <person name="Young S."/>
            <person name="Zeng Q."/>
            <person name="Koehrsen M."/>
            <person name="Alvarado L."/>
            <person name="Berlin A.M."/>
            <person name="Bochicchio J."/>
            <person name="Borenstein D."/>
            <person name="Chapman S.B."/>
            <person name="Chen Z."/>
            <person name="Engels R."/>
            <person name="Freedman E."/>
            <person name="Gellesch M."/>
            <person name="Goldberg J."/>
            <person name="Griggs A."/>
            <person name="Gujja S."/>
            <person name="Heilman E.R."/>
            <person name="Heiman D.I."/>
            <person name="Hepburn T.A."/>
            <person name="Howarth C."/>
            <person name="Jen D."/>
            <person name="Larson L."/>
            <person name="Lewis B."/>
            <person name="Mehta T."/>
            <person name="Park D."/>
            <person name="Pearson M."/>
            <person name="Richards J."/>
            <person name="Roberts A."/>
            <person name="Saif S."/>
            <person name="Shea T.D."/>
            <person name="Shenoy N."/>
            <person name="Sisk P."/>
            <person name="Stolte C."/>
            <person name="Sykes S.N."/>
            <person name="Thomson T."/>
            <person name="Walk T."/>
            <person name="White J."/>
            <person name="Yandava C."/>
            <person name="Straight P."/>
            <person name="Clardy J."/>
            <person name="Hung D."/>
            <person name="Kolter R."/>
            <person name="Mekalanos J."/>
            <person name="Walker S."/>
            <person name="Walsh C.T."/>
            <person name="Wieland-Brown L.C."/>
            <person name="Haas B."/>
            <person name="Nusbaum C."/>
            <person name="Birren B."/>
        </authorList>
    </citation>
    <scope>NUCLEOTIDE SEQUENCE [LARGE SCALE GENOMIC DNA]</scope>
    <source>
        <strain evidence="3 4">ATCC 53653</strain>
    </source>
</reference>
<accession>D9WEH4</accession>
<feature type="binding site" description="from pocket B" evidence="1">
    <location>
        <position position="188"/>
    </location>
    <ligand>
        <name>dTDP-4-dehydro-6-deoxy-alpha-D-glucose</name>
        <dbReference type="ChEBI" id="CHEBI:57649"/>
        <label>2</label>
    </ligand>
</feature>
<organism evidence="3 4">
    <name type="scientific">Streptomyces himastatinicus ATCC 53653</name>
    <dbReference type="NCBI Taxonomy" id="457427"/>
    <lineage>
        <taxon>Bacteria</taxon>
        <taxon>Bacillati</taxon>
        <taxon>Actinomycetota</taxon>
        <taxon>Actinomycetes</taxon>
        <taxon>Kitasatosporales</taxon>
        <taxon>Streptomycetaceae</taxon>
        <taxon>Streptomyces</taxon>
        <taxon>Streptomyces violaceusniger group</taxon>
    </lineage>
</organism>
<name>D9WEH4_9ACTN</name>
<dbReference type="RefSeq" id="WP_009715032.1">
    <property type="nucleotide sequence ID" value="NZ_GG657754.1"/>
</dbReference>
<protein>
    <submittedName>
        <fullName evidence="3">dTDP-4-keto-6-deoxy-L-hexose2,3-dehydratase</fullName>
    </submittedName>
</protein>
<feature type="binding site" description="from pocket B" evidence="1">
    <location>
        <position position="352"/>
    </location>
    <ligand>
        <name>dTDP-4-dehydro-6-deoxy-alpha-D-glucose</name>
        <dbReference type="ChEBI" id="CHEBI:57649"/>
        <label>2</label>
    </ligand>
</feature>
<feature type="binding site" description="from pocket B" evidence="1">
    <location>
        <begin position="373"/>
        <end position="374"/>
    </location>
    <ligand>
        <name>dTDP-4-dehydro-6-deoxy-alpha-D-glucose</name>
        <dbReference type="ChEBI" id="CHEBI:57649"/>
        <label>2</label>
    </ligand>
</feature>
<dbReference type="Pfam" id="PF03559">
    <property type="entry name" value="Hexose_dehydrat"/>
    <property type="match status" value="2"/>
</dbReference>
<evidence type="ECO:0000313" key="4">
    <source>
        <dbReference type="Proteomes" id="UP000003963"/>
    </source>
</evidence>
<dbReference type="GO" id="GO:0016829">
    <property type="term" value="F:lyase activity"/>
    <property type="evidence" value="ECO:0007669"/>
    <property type="project" value="InterPro"/>
</dbReference>
<keyword evidence="4" id="KW-1185">Reference proteome</keyword>
<dbReference type="OrthoDB" id="9814961at2"/>
<feature type="binding site" description="from pocket A" evidence="1">
    <location>
        <begin position="150"/>
        <end position="154"/>
    </location>
    <ligand>
        <name>dTDP-4-dehydro-6-deoxy-alpha-D-glucose</name>
        <dbReference type="ChEBI" id="CHEBI:57649"/>
        <label>1</label>
    </ligand>
</feature>
<gene>
    <name evidence="3" type="ORF">SSOG_02927</name>
</gene>
<dbReference type="Gene3D" id="3.90.79.40">
    <property type="entry name" value="EvaA sugar 2,3-dehydratase subunit"/>
    <property type="match status" value="2"/>
</dbReference>
<dbReference type="EMBL" id="GG657754">
    <property type="protein sequence ID" value="EFL23213.1"/>
    <property type="molecule type" value="Genomic_DNA"/>
</dbReference>
<dbReference type="InterPro" id="IPR005212">
    <property type="entry name" value="EvaA-like"/>
</dbReference>
<sequence>MTAATALRTADLRPGEDPELPARLARSARERDGTQLPTAEFDAWLEGRRRAHPFRVERVPFAEADGWAFDPATGNLGHRSGRFFTVEGLDVRRGDGPVERWQQPIIRQPEIGVLGILVKDIGGVPHFLMQAKMEPGNPDLLQLSPTVQATRSNYTRVHQGAPVRYLEYFAGARRGRVVADVLQSEHGSWFYRKSNRNMVVETDEDVAAEDDFCWLTLGQIHELLARDNVVNMDARTVLSCLTPFLPGAREDAGGLAHTPTPELLSWFTGQRSEREIEVSRMPLAEMADWRRDGEEIARSDRRYFQVVTVSVRAGSREVGGWCQPLFAPRGPGVVAFVVRDIGGVRHVLMRARPEPGFRDVVELGPTVQCTPDNYRPDQRPPLLDEVLSAEPARILYDTVHSEEGGRFLNAVSRHLIVAADERFPAQPPPDCAWFTVEQLAGLVRHGHFVSVQARTLLACLNTLC</sequence>
<dbReference type="AlphaFoldDB" id="D9WEH4"/>
<feature type="binding site" description="from pocket B" evidence="1">
    <location>
        <position position="289"/>
    </location>
    <ligand>
        <name>dTDP-4-dehydro-6-deoxy-alpha-D-glucose</name>
        <dbReference type="ChEBI" id="CHEBI:57649"/>
        <label>2</label>
    </ligand>
</feature>
<proteinExistence type="predicted"/>
<feature type="binding site" description="from pocket B" evidence="1">
    <location>
        <begin position="368"/>
        <end position="370"/>
    </location>
    <ligand>
        <name>dTDP-4-dehydro-6-deoxy-alpha-D-glucose</name>
        <dbReference type="ChEBI" id="CHEBI:57649"/>
        <label>2</label>
    </ligand>
</feature>
<dbReference type="Proteomes" id="UP000003963">
    <property type="component" value="Unassembled WGS sequence"/>
</dbReference>
<dbReference type="InterPro" id="IPR038153">
    <property type="entry name" value="EvaA-like_sf"/>
</dbReference>
<feature type="domain" description="dTDP-4-dehydro-6-deoxy-alpha-D-glucopyranose 2,3-dehydratase" evidence="2">
    <location>
        <begin position="262"/>
        <end position="460"/>
    </location>
</feature>
<dbReference type="HOGENOM" id="CLU_045374_0_0_11"/>
<feature type="binding site" description="from pocket A" evidence="1">
    <location>
        <position position="67"/>
    </location>
    <ligand>
        <name>dTDP-4-dehydro-6-deoxy-alpha-D-glucose</name>
        <dbReference type="ChEBI" id="CHEBI:57649"/>
        <label>1</label>
    </ligand>
</feature>
<evidence type="ECO:0000313" key="3">
    <source>
        <dbReference type="EMBL" id="EFL23213.1"/>
    </source>
</evidence>
<feature type="domain" description="dTDP-4-dehydro-6-deoxy-alpha-D-glucopyranose 2,3-dehydratase" evidence="2">
    <location>
        <begin position="38"/>
        <end position="241"/>
    </location>
</feature>
<dbReference type="STRING" id="457427.SSOG_02927"/>
<evidence type="ECO:0000259" key="2">
    <source>
        <dbReference type="Pfam" id="PF03559"/>
    </source>
</evidence>
<feature type="binding site" description="from pocket A" evidence="1">
    <location>
        <begin position="403"/>
        <end position="406"/>
    </location>
    <ligand>
        <name>dTDP-4-dehydro-6-deoxy-alpha-D-glucose</name>
        <dbReference type="ChEBI" id="CHEBI:57649"/>
        <label>1</label>
    </ligand>
</feature>
<feature type="binding site" description="from pocket A" evidence="1">
    <location>
        <position position="233"/>
    </location>
    <ligand>
        <name>dTDP-4-dehydro-6-deoxy-alpha-D-glucose</name>
        <dbReference type="ChEBI" id="CHEBI:57649"/>
        <label>1</label>
    </ligand>
</feature>
<evidence type="ECO:0000256" key="1">
    <source>
        <dbReference type="PIRSR" id="PIRSR605212-50"/>
    </source>
</evidence>